<evidence type="ECO:0000313" key="1">
    <source>
        <dbReference type="EMBL" id="HHI97190.1"/>
    </source>
</evidence>
<proteinExistence type="predicted"/>
<protein>
    <submittedName>
        <fullName evidence="1">Uncharacterized protein</fullName>
    </submittedName>
</protein>
<organism evidence="1">
    <name type="scientific">Thermodesulfatator atlanticus</name>
    <dbReference type="NCBI Taxonomy" id="501497"/>
    <lineage>
        <taxon>Bacteria</taxon>
        <taxon>Pseudomonadati</taxon>
        <taxon>Thermodesulfobacteriota</taxon>
        <taxon>Thermodesulfobacteria</taxon>
        <taxon>Thermodesulfobacteriales</taxon>
        <taxon>Thermodesulfatatoraceae</taxon>
        <taxon>Thermodesulfatator</taxon>
    </lineage>
</organism>
<gene>
    <name evidence="1" type="ORF">ENJ96_04995</name>
</gene>
<name>A0A7V5NZT5_9BACT</name>
<dbReference type="Proteomes" id="UP000886101">
    <property type="component" value="Unassembled WGS sequence"/>
</dbReference>
<sequence>MQTVIFAIGKPEKLAVGRLSLEEKEELLMKESLDLDEGVGDRSVFDINDYLEEFGVDFDSIEDFEGPGLLGLDPEELRRKAVVLPFKAPERGNFLVFKRFLISKEEFAARFLFPFPKAQFQPARLIPLVFDFSEFCGAESLLVGFFYVQEEEKTEEVVDFLRLQLRKVPPARQPRFSRELEAALLEGRLPHGPSLPAPLSFHPALPLEADFDETYEAQILEVRPGESECYSLEIEKERPLIEG</sequence>
<comment type="caution">
    <text evidence="1">The sequence shown here is derived from an EMBL/GenBank/DDBJ whole genome shotgun (WGS) entry which is preliminary data.</text>
</comment>
<reference evidence="1" key="1">
    <citation type="journal article" date="2020" name="mSystems">
        <title>Genome- and Community-Level Interaction Insights into Carbon Utilization and Element Cycling Functions of Hydrothermarchaeota in Hydrothermal Sediment.</title>
        <authorList>
            <person name="Zhou Z."/>
            <person name="Liu Y."/>
            <person name="Xu W."/>
            <person name="Pan J."/>
            <person name="Luo Z.H."/>
            <person name="Li M."/>
        </authorList>
    </citation>
    <scope>NUCLEOTIDE SEQUENCE [LARGE SCALE GENOMIC DNA]</scope>
    <source>
        <strain evidence="1">HyVt-533</strain>
    </source>
</reference>
<dbReference type="AlphaFoldDB" id="A0A7V5NZT5"/>
<accession>A0A7V5NZT5</accession>
<dbReference type="EMBL" id="DROK01000147">
    <property type="protein sequence ID" value="HHI97190.1"/>
    <property type="molecule type" value="Genomic_DNA"/>
</dbReference>